<name>A0A5B7XVK9_9MOLU</name>
<dbReference type="KEGG" id="mnh:FG904_02690"/>
<reference evidence="1 2" key="1">
    <citation type="submission" date="2019-06" db="EMBL/GenBank/DDBJ databases">
        <title>Mycoplasma sp. 2F1A isolated from ostrich.</title>
        <authorList>
            <person name="Spergser J."/>
        </authorList>
    </citation>
    <scope>NUCLEOTIDE SEQUENCE [LARGE SCALE GENOMIC DNA]</scope>
    <source>
        <strain evidence="1 2">2F1A</strain>
    </source>
</reference>
<dbReference type="OrthoDB" id="400420at2"/>
<proteinExistence type="predicted"/>
<dbReference type="EMBL" id="CP040825">
    <property type="protein sequence ID" value="QCZ36898.1"/>
    <property type="molecule type" value="Genomic_DNA"/>
</dbReference>
<dbReference type="NCBIfam" id="NF045847">
    <property type="entry name" value="MGA1079_SerProt"/>
    <property type="match status" value="1"/>
</dbReference>
<accession>A0A5B7XVK9</accession>
<dbReference type="Proteomes" id="UP000305457">
    <property type="component" value="Chromosome"/>
</dbReference>
<dbReference type="RefSeq" id="WP_139592378.1">
    <property type="nucleotide sequence ID" value="NZ_CP040825.1"/>
</dbReference>
<sequence>MYNSTLNDNGVYSTSIYETIDAEVVAEIAKVKAENPNKPDNVNSVTAINNVLKKYISFSGSGVVDTWRIGAYSWAGNNVRNWYLQDESTNSISFNIIVTQQANTYLMQVQLRPKNYYEFLKNRDKVQSNELASAAELLGLTGDADTRINSVQLGDLLDLTTPRTKGVTHNTETAYGDVVEKLNRIYQFPKFGPYEIYVHETTSKDHLAGVAKVRFGIKKDGVQVGKTSREVDFPVFKPMNYFDVPKKNPSSAWYTEADFTGSEFSKPSTDEQSKMNAINSTNFVARKVSTAVANKNFTNWYRVLDANDIVDQGAFEKINFMIGFKGQVAKEADNQNENFKNVETNDDEANSAPLPPTIPTDDGTFTLPGDQENTTNLNQLSKDWFIYFVDVQKAKSNWRINIFDRLSFRLGFINKRIPTTRFITQGRITLANVVNDYKLNMYPTYMLNSLGLSNIQNFQDFFGDQFGIETYSAQQVYDNFIRNGKTTSTSLQPNFSNKGQSPFVSSNFWIYNNYSFTNRDNNLKIKEMKYFTEDPNGVYVQLEYTDGRNVKFEGNNWYRFSKSGTGAPADLNFLFDGSNKLTFNNQNLKTVHLERNKVYRERIIEPKLEDTTWDFDENTQQLSWTLKNDYINKTVLKENTTNRKLTMQFFGYTYYKLLPNSWKRITEQGITFNFDLEKVLSGQTDTFKGSIEGVNTSGSYKTPTISYTATATKTADGIKFTFDLDDKSNKLKYGDLYKYQLNPTLESSYSGEFSKDKAFLVAKNAAKITLKYINNVEHEEFGSKTNEFLYKNMLYNGHNQPYVMYNDKVAQDAFGYNPNQNVSYELHNGYMLDNNTLSTVNNQTQQEQNVWMRAIALSFGSGTIWGRLSKDPNNHKFLIGTNNHVEAVTGSMEALKAWNGDVKPLAGEKYIVKPGDNLGNDVTAGFGYWNGLYRLPADFYPIWTGVNQKNVEGVRLRQNNGVDVDTSVLAIDLKDLAKKARRAAKFQTAEHYEKLATMPDLPLLDDKINGITNSSPYYFNGAMIGFPYGVQASYFINRARIDDTGVGLNTQNGFLATTFNSGNSGSGLQMGQNGYAEIINSGSPRTYLRGWKYNTGSVNYWGVNKPGVDPLSLKNDNSLAGVLYYNSVTNPNEFSAPTFINLINNTSEEEQQ</sequence>
<protein>
    <submittedName>
        <fullName evidence="1">Uncharacterized protein</fullName>
    </submittedName>
</protein>
<organism evidence="1 2">
    <name type="scientific">Mycoplasma nasistruthionis</name>
    <dbReference type="NCBI Taxonomy" id="353852"/>
    <lineage>
        <taxon>Bacteria</taxon>
        <taxon>Bacillati</taxon>
        <taxon>Mycoplasmatota</taxon>
        <taxon>Mollicutes</taxon>
        <taxon>Mycoplasmataceae</taxon>
        <taxon>Mycoplasma</taxon>
    </lineage>
</organism>
<dbReference type="AlphaFoldDB" id="A0A5B7XVK9"/>
<evidence type="ECO:0000313" key="1">
    <source>
        <dbReference type="EMBL" id="QCZ36898.1"/>
    </source>
</evidence>
<evidence type="ECO:0000313" key="2">
    <source>
        <dbReference type="Proteomes" id="UP000305457"/>
    </source>
</evidence>
<gene>
    <name evidence="1" type="ORF">FG904_02690</name>
</gene>